<feature type="region of interest" description="Disordered" evidence="1">
    <location>
        <begin position="1"/>
        <end position="35"/>
    </location>
</feature>
<evidence type="ECO:0000256" key="1">
    <source>
        <dbReference type="SAM" id="MobiDB-lite"/>
    </source>
</evidence>
<comment type="caution">
    <text evidence="2">The sequence shown here is derived from an EMBL/GenBank/DDBJ whole genome shotgun (WGS) entry which is preliminary data.</text>
</comment>
<sequence length="124" mass="13099">MAAGPAPMLVSKQPDGELGHPRNTTSSAPLNVPNRAQRAGPFACFRAQRLPAPDSVPVGFLTLGRPGLRQRGCISQGLRFAHAHLLLCGLHGEGSLPAPSALPRPAPPSMFQETPEVLRTLLRA</sequence>
<dbReference type="EMBL" id="JABVXQ010000015">
    <property type="protein sequence ID" value="KAF6075139.1"/>
    <property type="molecule type" value="Genomic_DNA"/>
</dbReference>
<proteinExistence type="predicted"/>
<evidence type="ECO:0000313" key="2">
    <source>
        <dbReference type="EMBL" id="KAF6075139.1"/>
    </source>
</evidence>
<protein>
    <submittedName>
        <fullName evidence="2">Uncharacterized protein</fullName>
    </submittedName>
</protein>
<reference evidence="2 3" key="1">
    <citation type="journal article" date="2020" name="Nature">
        <title>Six reference-quality genomes reveal evolution of bat adaptations.</title>
        <authorList>
            <person name="Jebb D."/>
            <person name="Huang Z."/>
            <person name="Pippel M."/>
            <person name="Hughes G.M."/>
            <person name="Lavrichenko K."/>
            <person name="Devanna P."/>
            <person name="Winkler S."/>
            <person name="Jermiin L.S."/>
            <person name="Skirmuntt E.C."/>
            <person name="Katzourakis A."/>
            <person name="Burkitt-Gray L."/>
            <person name="Ray D.A."/>
            <person name="Sullivan K.A.M."/>
            <person name="Roscito J.G."/>
            <person name="Kirilenko B.M."/>
            <person name="Davalos L.M."/>
            <person name="Corthals A.P."/>
            <person name="Power M.L."/>
            <person name="Jones G."/>
            <person name="Ransome R.D."/>
            <person name="Dechmann D.K.N."/>
            <person name="Locatelli A.G."/>
            <person name="Puechmaille S.J."/>
            <person name="Fedrigo O."/>
            <person name="Jarvis E.D."/>
            <person name="Hiller M."/>
            <person name="Vernes S.C."/>
            <person name="Myers E.W."/>
            <person name="Teeling E.C."/>
        </authorList>
    </citation>
    <scope>NUCLEOTIDE SEQUENCE [LARGE SCALE GENOMIC DNA]</scope>
    <source>
        <strain evidence="2">Bat1K_MPI-CBG_1</strain>
    </source>
</reference>
<dbReference type="AlphaFoldDB" id="A0A834DCK4"/>
<gene>
    <name evidence="2" type="ORF">HJG60_009533</name>
</gene>
<name>A0A834DCK4_9CHIR</name>
<organism evidence="2 3">
    <name type="scientific">Phyllostomus discolor</name>
    <name type="common">pale spear-nosed bat</name>
    <dbReference type="NCBI Taxonomy" id="89673"/>
    <lineage>
        <taxon>Eukaryota</taxon>
        <taxon>Metazoa</taxon>
        <taxon>Chordata</taxon>
        <taxon>Craniata</taxon>
        <taxon>Vertebrata</taxon>
        <taxon>Euteleostomi</taxon>
        <taxon>Mammalia</taxon>
        <taxon>Eutheria</taxon>
        <taxon>Laurasiatheria</taxon>
        <taxon>Chiroptera</taxon>
        <taxon>Yangochiroptera</taxon>
        <taxon>Phyllostomidae</taxon>
        <taxon>Phyllostominae</taxon>
        <taxon>Phyllostomus</taxon>
    </lineage>
</organism>
<accession>A0A834DCK4</accession>
<dbReference type="Proteomes" id="UP000664940">
    <property type="component" value="Unassembled WGS sequence"/>
</dbReference>
<evidence type="ECO:0000313" key="3">
    <source>
        <dbReference type="Proteomes" id="UP000664940"/>
    </source>
</evidence>